<dbReference type="AlphaFoldDB" id="A0AAD9KBH0"/>
<keyword evidence="1" id="KW-0106">Calcium</keyword>
<name>A0AAD9KBH0_9ANNE</name>
<gene>
    <name evidence="3" type="ORF">LSH36_21g07071</name>
</gene>
<dbReference type="InterPro" id="IPR002048">
    <property type="entry name" value="EF_hand_dom"/>
</dbReference>
<dbReference type="PROSITE" id="PS50222">
    <property type="entry name" value="EF_HAND_2"/>
    <property type="match status" value="1"/>
</dbReference>
<comment type="caution">
    <text evidence="3">The sequence shown here is derived from an EMBL/GenBank/DDBJ whole genome shotgun (WGS) entry which is preliminary data.</text>
</comment>
<dbReference type="GO" id="GO:0005886">
    <property type="term" value="C:plasma membrane"/>
    <property type="evidence" value="ECO:0007669"/>
    <property type="project" value="TreeGrafter"/>
</dbReference>
<protein>
    <recommendedName>
        <fullName evidence="2">EF-hand domain-containing protein</fullName>
    </recommendedName>
</protein>
<sequence length="594" mass="67526">MLVTVSEQISFGQLMMLKQIGREFLYDECLTILRELWSLFSQHAGTNGVLRHSIIRHVLNKLGLFPTKSQISEVVYCACENSGRVPPDHITFGEFCLLATELQEYYRKSPAMPNPRSQLKEKAVLVNEERKKKRRLSGYLRTFNLPVTIFPITSHFSTYTESGACLWIKPEAAVFLGGSCNPTTWRHDYAIPFLKKHNISFYNPQVSDWKPELMEMEDQAKGVAEVLFFVIDNQTRSTSSMVEAAYLAGCGRQLILVIKGFESPVMINGEKLSDVEVEDLQRSHAYLIDLVERMGIPVFSNIDLALKCTCKTIQQHTKVVELSLDDGAQPVRYPHVRVADKLIKLNDIFKSVDTSNSGRLNLQEIRLAYKTITDEELPLNAITGKRRDGTFTFEDFCVIVAEFHHKRKGMMRRLIAGITKMPNKISDWIHGHPARKVIEPETRKRDVFLGGSCGGTTWREKSAVPILRKYGVSFFNPQLPEWSTRYIPLEAAVKDTCSLLLYVISDETRGISSMIEAGHFIGQACNVVLCVQHLKPDITLDGEKLSSMAIKDYNRARSYLIDLANRERVPVFDNVEEAVKCVVHQLRKNHNHTL</sequence>
<dbReference type="PROSITE" id="PS00018">
    <property type="entry name" value="EF_HAND_1"/>
    <property type="match status" value="1"/>
</dbReference>
<dbReference type="GO" id="GO:0005509">
    <property type="term" value="F:calcium ion binding"/>
    <property type="evidence" value="ECO:0007669"/>
    <property type="project" value="InterPro"/>
</dbReference>
<organism evidence="3 4">
    <name type="scientific">Paralvinella palmiformis</name>
    <dbReference type="NCBI Taxonomy" id="53620"/>
    <lineage>
        <taxon>Eukaryota</taxon>
        <taxon>Metazoa</taxon>
        <taxon>Spiralia</taxon>
        <taxon>Lophotrochozoa</taxon>
        <taxon>Annelida</taxon>
        <taxon>Polychaeta</taxon>
        <taxon>Sedentaria</taxon>
        <taxon>Canalipalpata</taxon>
        <taxon>Terebellida</taxon>
        <taxon>Terebelliformia</taxon>
        <taxon>Alvinellidae</taxon>
        <taxon>Paralvinella</taxon>
    </lineage>
</organism>
<dbReference type="Gene3D" id="1.10.238.10">
    <property type="entry name" value="EF-hand"/>
    <property type="match status" value="1"/>
</dbReference>
<dbReference type="PANTHER" id="PTHR36300">
    <property type="entry name" value="RAW, ISOFORM A"/>
    <property type="match status" value="1"/>
</dbReference>
<dbReference type="FunFam" id="3.40.50.450:FF:000017">
    <property type="entry name" value="Raw, isoform D"/>
    <property type="match status" value="1"/>
</dbReference>
<evidence type="ECO:0000259" key="2">
    <source>
        <dbReference type="PROSITE" id="PS50222"/>
    </source>
</evidence>
<feature type="domain" description="EF-hand" evidence="2">
    <location>
        <begin position="340"/>
        <end position="375"/>
    </location>
</feature>
<evidence type="ECO:0000256" key="1">
    <source>
        <dbReference type="ARBA" id="ARBA00022837"/>
    </source>
</evidence>
<evidence type="ECO:0000313" key="3">
    <source>
        <dbReference type="EMBL" id="KAK2168035.1"/>
    </source>
</evidence>
<reference evidence="3" key="1">
    <citation type="journal article" date="2023" name="Mol. Biol. Evol.">
        <title>Third-Generation Sequencing Reveals the Adaptive Role of the Epigenome in Three Deep-Sea Polychaetes.</title>
        <authorList>
            <person name="Perez M."/>
            <person name="Aroh O."/>
            <person name="Sun Y."/>
            <person name="Lan Y."/>
            <person name="Juniper S.K."/>
            <person name="Young C.R."/>
            <person name="Angers B."/>
            <person name="Qian P.Y."/>
        </authorList>
    </citation>
    <scope>NUCLEOTIDE SEQUENCE</scope>
    <source>
        <strain evidence="3">P08H-3</strain>
    </source>
</reference>
<dbReference type="Gene3D" id="3.40.50.450">
    <property type="match status" value="2"/>
</dbReference>
<proteinExistence type="predicted"/>
<dbReference type="Pfam" id="PF15891">
    <property type="entry name" value="Nuc_deoxyri_tr2"/>
    <property type="match status" value="2"/>
</dbReference>
<accession>A0AAD9KBH0</accession>
<dbReference type="InterPro" id="IPR039470">
    <property type="entry name" value="Nuc_deoxyri_tr2"/>
</dbReference>
<dbReference type="PANTHER" id="PTHR36300:SF1">
    <property type="entry name" value="RAW, ISOFORM A"/>
    <property type="match status" value="1"/>
</dbReference>
<dbReference type="EMBL" id="JAODUP010000021">
    <property type="protein sequence ID" value="KAK2168035.1"/>
    <property type="molecule type" value="Genomic_DNA"/>
</dbReference>
<dbReference type="InterPro" id="IPR018247">
    <property type="entry name" value="EF_Hand_1_Ca_BS"/>
</dbReference>
<dbReference type="SUPFAM" id="SSF47473">
    <property type="entry name" value="EF-hand"/>
    <property type="match status" value="1"/>
</dbReference>
<keyword evidence="4" id="KW-1185">Reference proteome</keyword>
<dbReference type="Proteomes" id="UP001208570">
    <property type="component" value="Unassembled WGS sequence"/>
</dbReference>
<evidence type="ECO:0000313" key="4">
    <source>
        <dbReference type="Proteomes" id="UP001208570"/>
    </source>
</evidence>
<dbReference type="InterPro" id="IPR011992">
    <property type="entry name" value="EF-hand-dom_pair"/>
</dbReference>